<name>A0A9D3YK16_DREPO</name>
<reference evidence="2" key="2">
    <citation type="submission" date="2020-11" db="EMBL/GenBank/DDBJ databases">
        <authorList>
            <person name="McCartney M.A."/>
            <person name="Auch B."/>
            <person name="Kono T."/>
            <person name="Mallez S."/>
            <person name="Becker A."/>
            <person name="Gohl D.M."/>
            <person name="Silverstein K.A.T."/>
            <person name="Koren S."/>
            <person name="Bechman K.B."/>
            <person name="Herman A."/>
            <person name="Abrahante J.E."/>
            <person name="Garbe J."/>
        </authorList>
    </citation>
    <scope>NUCLEOTIDE SEQUENCE</scope>
    <source>
        <strain evidence="2">Duluth1</strain>
        <tissue evidence="2">Whole animal</tissue>
    </source>
</reference>
<comment type="caution">
    <text evidence="2">The sequence shown here is derived from an EMBL/GenBank/DDBJ whole genome shotgun (WGS) entry which is preliminary data.</text>
</comment>
<reference evidence="2" key="1">
    <citation type="journal article" date="2019" name="bioRxiv">
        <title>The Genome of the Zebra Mussel, Dreissena polymorpha: A Resource for Invasive Species Research.</title>
        <authorList>
            <person name="McCartney M.A."/>
            <person name="Auch B."/>
            <person name="Kono T."/>
            <person name="Mallez S."/>
            <person name="Zhang Y."/>
            <person name="Obille A."/>
            <person name="Becker A."/>
            <person name="Abrahante J.E."/>
            <person name="Garbe J."/>
            <person name="Badalamenti J.P."/>
            <person name="Herman A."/>
            <person name="Mangelson H."/>
            <person name="Liachko I."/>
            <person name="Sullivan S."/>
            <person name="Sone E.D."/>
            <person name="Koren S."/>
            <person name="Silverstein K.A.T."/>
            <person name="Beckman K.B."/>
            <person name="Gohl D.M."/>
        </authorList>
    </citation>
    <scope>NUCLEOTIDE SEQUENCE</scope>
    <source>
        <strain evidence="2">Duluth1</strain>
        <tissue evidence="2">Whole animal</tissue>
    </source>
</reference>
<feature type="chain" id="PRO_5039327754" evidence="1">
    <location>
        <begin position="22"/>
        <end position="58"/>
    </location>
</feature>
<dbReference type="AlphaFoldDB" id="A0A9D3YK16"/>
<accession>A0A9D3YK16</accession>
<feature type="signal peptide" evidence="1">
    <location>
        <begin position="1"/>
        <end position="21"/>
    </location>
</feature>
<organism evidence="2 3">
    <name type="scientific">Dreissena polymorpha</name>
    <name type="common">Zebra mussel</name>
    <name type="synonym">Mytilus polymorpha</name>
    <dbReference type="NCBI Taxonomy" id="45954"/>
    <lineage>
        <taxon>Eukaryota</taxon>
        <taxon>Metazoa</taxon>
        <taxon>Spiralia</taxon>
        <taxon>Lophotrochozoa</taxon>
        <taxon>Mollusca</taxon>
        <taxon>Bivalvia</taxon>
        <taxon>Autobranchia</taxon>
        <taxon>Heteroconchia</taxon>
        <taxon>Euheterodonta</taxon>
        <taxon>Imparidentia</taxon>
        <taxon>Neoheterodontei</taxon>
        <taxon>Myida</taxon>
        <taxon>Dreissenoidea</taxon>
        <taxon>Dreissenidae</taxon>
        <taxon>Dreissena</taxon>
    </lineage>
</organism>
<evidence type="ECO:0000313" key="3">
    <source>
        <dbReference type="Proteomes" id="UP000828390"/>
    </source>
</evidence>
<dbReference type="Proteomes" id="UP000828390">
    <property type="component" value="Unassembled WGS sequence"/>
</dbReference>
<keyword evidence="1" id="KW-0732">Signal</keyword>
<keyword evidence="3" id="KW-1185">Reference proteome</keyword>
<evidence type="ECO:0000313" key="2">
    <source>
        <dbReference type="EMBL" id="KAH3702194.1"/>
    </source>
</evidence>
<protein>
    <submittedName>
        <fullName evidence="2">Uncharacterized protein</fullName>
    </submittedName>
</protein>
<evidence type="ECO:0000256" key="1">
    <source>
        <dbReference type="SAM" id="SignalP"/>
    </source>
</evidence>
<sequence length="58" mass="6573">MWSKQFACVFILATVSVYATGYFESDVNTTWGNVTCNLAEPRLTYNNGVFMVVQQDEI</sequence>
<gene>
    <name evidence="2" type="ORF">DPMN_077201</name>
</gene>
<dbReference type="EMBL" id="JAIWYP010000015">
    <property type="protein sequence ID" value="KAH3702194.1"/>
    <property type="molecule type" value="Genomic_DNA"/>
</dbReference>
<proteinExistence type="predicted"/>